<gene>
    <name evidence="1" type="ORF">CDAR_305841</name>
</gene>
<sequence length="116" mass="12860">MDLPFIRLVVTRSHLSFSGHGSPDIYLKLEDVTVMDTPFIRLAQDGTSGGWTCIFLAMVTSIRVSLNEEQLNAAAAVTPGHKGRYMELPFIRLVITRSRFGSAVMALPIFTSNEKM</sequence>
<organism evidence="1 2">
    <name type="scientific">Caerostris darwini</name>
    <dbReference type="NCBI Taxonomy" id="1538125"/>
    <lineage>
        <taxon>Eukaryota</taxon>
        <taxon>Metazoa</taxon>
        <taxon>Ecdysozoa</taxon>
        <taxon>Arthropoda</taxon>
        <taxon>Chelicerata</taxon>
        <taxon>Arachnida</taxon>
        <taxon>Araneae</taxon>
        <taxon>Araneomorphae</taxon>
        <taxon>Entelegynae</taxon>
        <taxon>Araneoidea</taxon>
        <taxon>Araneidae</taxon>
        <taxon>Caerostris</taxon>
    </lineage>
</organism>
<evidence type="ECO:0000313" key="2">
    <source>
        <dbReference type="Proteomes" id="UP001054837"/>
    </source>
</evidence>
<reference evidence="1 2" key="1">
    <citation type="submission" date="2021-06" db="EMBL/GenBank/DDBJ databases">
        <title>Caerostris darwini draft genome.</title>
        <authorList>
            <person name="Kono N."/>
            <person name="Arakawa K."/>
        </authorList>
    </citation>
    <scope>NUCLEOTIDE SEQUENCE [LARGE SCALE GENOMIC DNA]</scope>
</reference>
<proteinExistence type="predicted"/>
<evidence type="ECO:0000313" key="1">
    <source>
        <dbReference type="EMBL" id="GIY72861.1"/>
    </source>
</evidence>
<comment type="caution">
    <text evidence="1">The sequence shown here is derived from an EMBL/GenBank/DDBJ whole genome shotgun (WGS) entry which is preliminary data.</text>
</comment>
<dbReference type="AlphaFoldDB" id="A0AAV4VQV1"/>
<accession>A0AAV4VQV1</accession>
<dbReference type="Proteomes" id="UP001054837">
    <property type="component" value="Unassembled WGS sequence"/>
</dbReference>
<dbReference type="EMBL" id="BPLQ01013528">
    <property type="protein sequence ID" value="GIY72861.1"/>
    <property type="molecule type" value="Genomic_DNA"/>
</dbReference>
<name>A0AAV4VQV1_9ARAC</name>
<protein>
    <submittedName>
        <fullName evidence="1">Uncharacterized protein</fullName>
    </submittedName>
</protein>
<keyword evidence="2" id="KW-1185">Reference proteome</keyword>